<dbReference type="AlphaFoldDB" id="A0A432X8J0"/>
<comment type="subcellular location">
    <subcellularLocation>
        <location evidence="1">Cell membrane</location>
        <topology evidence="1">Multi-pass membrane protein</topology>
    </subcellularLocation>
</comment>
<keyword evidence="3" id="KW-1003">Cell membrane</keyword>
<evidence type="ECO:0000256" key="7">
    <source>
        <dbReference type="SAM" id="Phobius"/>
    </source>
</evidence>
<dbReference type="RefSeq" id="WP_126756040.1">
    <property type="nucleotide sequence ID" value="NZ_PIPQ01000001.1"/>
</dbReference>
<keyword evidence="9" id="KW-1185">Reference proteome</keyword>
<organism evidence="8 9">
    <name type="scientific">Aliidiomarina taiwanensis</name>
    <dbReference type="NCBI Taxonomy" id="946228"/>
    <lineage>
        <taxon>Bacteria</taxon>
        <taxon>Pseudomonadati</taxon>
        <taxon>Pseudomonadota</taxon>
        <taxon>Gammaproteobacteria</taxon>
        <taxon>Alteromonadales</taxon>
        <taxon>Idiomarinaceae</taxon>
        <taxon>Aliidiomarina</taxon>
    </lineage>
</organism>
<dbReference type="Pfam" id="PF01899">
    <property type="entry name" value="MNHE"/>
    <property type="match status" value="1"/>
</dbReference>
<dbReference type="GO" id="GO:0005886">
    <property type="term" value="C:plasma membrane"/>
    <property type="evidence" value="ECO:0007669"/>
    <property type="project" value="UniProtKB-SubCell"/>
</dbReference>
<dbReference type="InterPro" id="IPR002758">
    <property type="entry name" value="Cation_antiport_E"/>
</dbReference>
<feature type="transmembrane region" description="Helical" evidence="7">
    <location>
        <begin position="21"/>
        <end position="38"/>
    </location>
</feature>
<evidence type="ECO:0000256" key="4">
    <source>
        <dbReference type="ARBA" id="ARBA00022692"/>
    </source>
</evidence>
<proteinExistence type="inferred from homology"/>
<comment type="similarity">
    <text evidence="2">Belongs to the CPA3 antiporters (TC 2.A.63) subunit E family.</text>
</comment>
<dbReference type="GO" id="GO:0008324">
    <property type="term" value="F:monoatomic cation transmembrane transporter activity"/>
    <property type="evidence" value="ECO:0007669"/>
    <property type="project" value="InterPro"/>
</dbReference>
<evidence type="ECO:0000256" key="3">
    <source>
        <dbReference type="ARBA" id="ARBA00022475"/>
    </source>
</evidence>
<dbReference type="EMBL" id="PIPQ01000001">
    <property type="protein sequence ID" value="RUO43646.1"/>
    <property type="molecule type" value="Genomic_DNA"/>
</dbReference>
<comment type="caution">
    <text evidence="8">The sequence shown here is derived from an EMBL/GenBank/DDBJ whole genome shotgun (WGS) entry which is preliminary data.</text>
</comment>
<name>A0A432X8J0_9GAMM</name>
<dbReference type="PANTHER" id="PTHR34584:SF1">
    <property type="entry name" value="NA(+)_H(+) ANTIPORTER SUBUNIT E1"/>
    <property type="match status" value="1"/>
</dbReference>
<evidence type="ECO:0000256" key="2">
    <source>
        <dbReference type="ARBA" id="ARBA00006228"/>
    </source>
</evidence>
<keyword evidence="5 7" id="KW-1133">Transmembrane helix</keyword>
<evidence type="ECO:0000256" key="6">
    <source>
        <dbReference type="ARBA" id="ARBA00023136"/>
    </source>
</evidence>
<dbReference type="PIRSF" id="PIRSF019239">
    <property type="entry name" value="MrpE"/>
    <property type="match status" value="1"/>
</dbReference>
<gene>
    <name evidence="8" type="ORF">CWE15_00135</name>
</gene>
<dbReference type="NCBIfam" id="NF006518">
    <property type="entry name" value="PRK08965.1-2"/>
    <property type="match status" value="1"/>
</dbReference>
<feature type="transmembrane region" description="Helical" evidence="7">
    <location>
        <begin position="76"/>
        <end position="100"/>
    </location>
</feature>
<evidence type="ECO:0000313" key="8">
    <source>
        <dbReference type="EMBL" id="RUO43646.1"/>
    </source>
</evidence>
<protein>
    <submittedName>
        <fullName evidence="8">Na+/H+ antiporter subunit E</fullName>
    </submittedName>
</protein>
<feature type="transmembrane region" description="Helical" evidence="7">
    <location>
        <begin position="44"/>
        <end position="64"/>
    </location>
</feature>
<reference evidence="8 9" key="1">
    <citation type="journal article" date="2011" name="Front. Microbiol.">
        <title>Genomic signatures of strain selection and enhancement in Bacillus atrophaeus var. globigii, a historical biowarfare simulant.</title>
        <authorList>
            <person name="Gibbons H.S."/>
            <person name="Broomall S.M."/>
            <person name="McNew L.A."/>
            <person name="Daligault H."/>
            <person name="Chapman C."/>
            <person name="Bruce D."/>
            <person name="Karavis M."/>
            <person name="Krepps M."/>
            <person name="McGregor P.A."/>
            <person name="Hong C."/>
            <person name="Park K.H."/>
            <person name="Akmal A."/>
            <person name="Feldman A."/>
            <person name="Lin J.S."/>
            <person name="Chang W.E."/>
            <person name="Higgs B.W."/>
            <person name="Demirev P."/>
            <person name="Lindquist J."/>
            <person name="Liem A."/>
            <person name="Fochler E."/>
            <person name="Read T.D."/>
            <person name="Tapia R."/>
            <person name="Johnson S."/>
            <person name="Bishop-Lilly K.A."/>
            <person name="Detter C."/>
            <person name="Han C."/>
            <person name="Sozhamannan S."/>
            <person name="Rosenzweig C.N."/>
            <person name="Skowronski E.W."/>
        </authorList>
    </citation>
    <scope>NUCLEOTIDE SEQUENCE [LARGE SCALE GENOMIC DNA]</scope>
    <source>
        <strain evidence="8 9">AIT1</strain>
    </source>
</reference>
<keyword evidence="6 7" id="KW-0472">Membrane</keyword>
<sequence length="183" mass="20751">MSEQREHVTLEQDAILTKKKWLPHPFLSVNMLLIWLALNNASMGHFVLGSFLAIGIPYLVQAFWPQAVRIYRPMLLVQYLFLVLVDICKANVIVAIQILGPSKKLKAKFFEVPLDVKDDFTITMLAGTITLTPGTVSAELSPDKKRLLVHGLNVESAEEEIELIKQRYEKPLKEIFECSTRSS</sequence>
<dbReference type="Proteomes" id="UP000286976">
    <property type="component" value="Unassembled WGS sequence"/>
</dbReference>
<keyword evidence="4 7" id="KW-0812">Transmembrane</keyword>
<dbReference type="OrthoDB" id="9807187at2"/>
<accession>A0A432X8J0</accession>
<dbReference type="PANTHER" id="PTHR34584">
    <property type="entry name" value="NA(+)/H(+) ANTIPORTER SUBUNIT E1"/>
    <property type="match status" value="1"/>
</dbReference>
<evidence type="ECO:0000256" key="5">
    <source>
        <dbReference type="ARBA" id="ARBA00022989"/>
    </source>
</evidence>
<evidence type="ECO:0000313" key="9">
    <source>
        <dbReference type="Proteomes" id="UP000286976"/>
    </source>
</evidence>
<evidence type="ECO:0000256" key="1">
    <source>
        <dbReference type="ARBA" id="ARBA00004651"/>
    </source>
</evidence>